<dbReference type="AlphaFoldDB" id="A0A1I1RZU5"/>
<gene>
    <name evidence="1" type="ORF">SAMN05421842_1418</name>
</gene>
<sequence>MDIDLRSKVIIFKEYYKDVNKVLRLESNKIKNLESFLYTTTDEEIDYEKTKEIKKYIKKSELGYVFSGDIRKIISIFLFSNDNYKKIIKDTIIIYDHLISKGFEKDKFTAFISFSISNRFHEKEYDNIIKKMIYIKRTLEFKEHIKYKTNIKYLCFLNLATFTKSSKEILEDYLNIYDKLINEGFSETETFYSVSTLILSDNKNYVERLNKVKDIKRVFQNNNIIICEEYYLLIGLSSLIVEKTEKFVGDVIEVYNQFAEKKHSKKNIFMLLSIGLVLNEYIQVISTKHMNSFIQGEVNLLSRLIEYITILLI</sequence>
<dbReference type="EMBL" id="FOMG01000041">
    <property type="protein sequence ID" value="SFD39795.1"/>
    <property type="molecule type" value="Genomic_DNA"/>
</dbReference>
<dbReference type="InterPro" id="IPR025062">
    <property type="entry name" value="DUF4003"/>
</dbReference>
<protein>
    <recommendedName>
        <fullName evidence="3">DUF4003 domain-containing protein</fullName>
    </recommendedName>
</protein>
<evidence type="ECO:0000313" key="1">
    <source>
        <dbReference type="EMBL" id="SFD39795.1"/>
    </source>
</evidence>
<reference evidence="1 2" key="1">
    <citation type="submission" date="2016-10" db="EMBL/GenBank/DDBJ databases">
        <authorList>
            <person name="de Groot N.N."/>
        </authorList>
    </citation>
    <scope>NUCLEOTIDE SEQUENCE [LARGE SCALE GENOMIC DNA]</scope>
    <source>
        <strain evidence="1 2">DSM 12992</strain>
    </source>
</reference>
<dbReference type="OrthoDB" id="1906650at2"/>
<accession>A0A1I1RZU5</accession>
<dbReference type="Proteomes" id="UP000199263">
    <property type="component" value="Unassembled WGS sequence"/>
</dbReference>
<evidence type="ECO:0008006" key="3">
    <source>
        <dbReference type="Google" id="ProtNLM"/>
    </source>
</evidence>
<dbReference type="Pfam" id="PF13170">
    <property type="entry name" value="DUF4003"/>
    <property type="match status" value="1"/>
</dbReference>
<name>A0A1I1RZU5_9CLOT</name>
<organism evidence="1 2">
    <name type="scientific">Clostridium uliginosum</name>
    <dbReference type="NCBI Taxonomy" id="119641"/>
    <lineage>
        <taxon>Bacteria</taxon>
        <taxon>Bacillati</taxon>
        <taxon>Bacillota</taxon>
        <taxon>Clostridia</taxon>
        <taxon>Eubacteriales</taxon>
        <taxon>Clostridiaceae</taxon>
        <taxon>Clostridium</taxon>
    </lineage>
</organism>
<dbReference type="STRING" id="119641.SAMN05421842_1418"/>
<evidence type="ECO:0000313" key="2">
    <source>
        <dbReference type="Proteomes" id="UP000199263"/>
    </source>
</evidence>
<keyword evidence="2" id="KW-1185">Reference proteome</keyword>
<proteinExistence type="predicted"/>
<dbReference type="RefSeq" id="WP_090094335.1">
    <property type="nucleotide sequence ID" value="NZ_FOMG01000041.1"/>
</dbReference>